<organism evidence="1 2">
    <name type="scientific">Naganishia onofrii</name>
    <dbReference type="NCBI Taxonomy" id="1851511"/>
    <lineage>
        <taxon>Eukaryota</taxon>
        <taxon>Fungi</taxon>
        <taxon>Dikarya</taxon>
        <taxon>Basidiomycota</taxon>
        <taxon>Agaricomycotina</taxon>
        <taxon>Tremellomycetes</taxon>
        <taxon>Filobasidiales</taxon>
        <taxon>Filobasidiaceae</taxon>
        <taxon>Naganishia</taxon>
    </lineage>
</organism>
<proteinExistence type="predicted"/>
<accession>A0ACC2WYP8</accession>
<reference evidence="1" key="1">
    <citation type="submission" date="2023-04" db="EMBL/GenBank/DDBJ databases">
        <title>Draft Genome sequencing of Naganishia species isolated from polar environments using Oxford Nanopore Technology.</title>
        <authorList>
            <person name="Leo P."/>
            <person name="Venkateswaran K."/>
        </authorList>
    </citation>
    <scope>NUCLEOTIDE SEQUENCE</scope>
    <source>
        <strain evidence="1">DBVPG 5303</strain>
    </source>
</reference>
<evidence type="ECO:0000313" key="1">
    <source>
        <dbReference type="EMBL" id="KAJ9116767.1"/>
    </source>
</evidence>
<dbReference type="Proteomes" id="UP001234202">
    <property type="component" value="Unassembled WGS sequence"/>
</dbReference>
<protein>
    <submittedName>
        <fullName evidence="1">Uncharacterized protein</fullName>
    </submittedName>
</protein>
<comment type="caution">
    <text evidence="1">The sequence shown here is derived from an EMBL/GenBank/DDBJ whole genome shotgun (WGS) entry which is preliminary data.</text>
</comment>
<keyword evidence="2" id="KW-1185">Reference proteome</keyword>
<sequence length="590" mass="66238">MTLANIAEDRAAHQANGVNGEWTYIKKHGFERTPLKIAIAGAGAAGICLAIKILQAQKSGRLGPVDTLVFERAEGDIPSHVYQFAFAPYADWPEYYSSSKDINRYMHIVAQKFGVESWIKVNHTVVSAIYEQDRAKWVLQVQEKGQAVKTVEVDIYIPATGVLSQVNRPNIPGMENFESSKILHTAEWPPNLDFKTAFKDENVAVIGIGSSGLQTVGAITPYTKNVSVFARSKFWISPPLVAEPAGQRKWKGGNFFYSEEEKAQFRKNSKALYKHGSELSAATMHVFDVFFKGSEKQESIKKEVRQTMEQELRDPDLIAKLVPDFDVWCRRVTPCVPFMEAIHQPHVELVTDHIQKITKDGIITKNDRFIKVDRIIYATGFDTTFKPKYPFKGRDGKDLGEVWAKRPKANLHKPHPAYMSLAVADFPNMFFMCGPGTVFANGSLLAGIEVNANYIVDAVAKLQSQDILSMEISQDAQDEYNAQQDTLMKDLVFTSSCSSWYKGGQPDAPPDALFAGSTLQFMEMLSVPRWEDWKFKYRHGNRFSFLGQGTSSVEAQDGDRAYYLSEEVHKDPLRITDLRPPMNGAVPLNL</sequence>
<name>A0ACC2WYP8_9TREE</name>
<gene>
    <name evidence="1" type="ORF">QFC24_006658</name>
</gene>
<evidence type="ECO:0000313" key="2">
    <source>
        <dbReference type="Proteomes" id="UP001234202"/>
    </source>
</evidence>
<dbReference type="EMBL" id="JASBWV010000035">
    <property type="protein sequence ID" value="KAJ9116767.1"/>
    <property type="molecule type" value="Genomic_DNA"/>
</dbReference>